<name>A0AAV9V7R1_9PEZI</name>
<feature type="transmembrane region" description="Helical" evidence="7">
    <location>
        <begin position="318"/>
        <end position="338"/>
    </location>
</feature>
<keyword evidence="3 7" id="KW-1133">Transmembrane helix</keyword>
<gene>
    <name evidence="9" type="ORF">TWF696_004571</name>
</gene>
<feature type="region of interest" description="Disordered" evidence="6">
    <location>
        <begin position="400"/>
        <end position="428"/>
    </location>
</feature>
<dbReference type="EMBL" id="JAVHNQ010000002">
    <property type="protein sequence ID" value="KAK6355474.1"/>
    <property type="molecule type" value="Genomic_DNA"/>
</dbReference>
<feature type="transmembrane region" description="Helical" evidence="7">
    <location>
        <begin position="281"/>
        <end position="306"/>
    </location>
</feature>
<dbReference type="AlphaFoldDB" id="A0AAV9V7R1"/>
<sequence>MASLAYATTSQAMNFREDGSGVFSGFSLTDVIWTHVYLGFTAAASHDKPMSAVVASFASFLSSHQGNLTNAQVAEALGAENVRRVQDMTVGGFFPDGFARAVTAASADALPVLEHASGLEGMGTLVGVMAAVAVLTVGLRVWSREVLVMRLMIDDWFMIVGFLLTVAYGVIAVVHANLLVPAVALWDMSWNTYSQTQMYQTILSLIYPAPLFFIKTSLLLFYLRLCPSYPSEARSVFRTSIFATFFFILTTSVVNFFVVLLQCDRIAYWEEEVTTGCKLDARMVQVAIGAVGVVTDLILWMMPLPLVWRLDLGKREKFLAIITFGLGALACVVSAFRLRAIQMFGYLRDGKELSTSVSVLSVIELNLAIICSSAPAIRALIIHYAPRILNVYSPSRNRPHSSAIKELKGSNSTSMSSTETDEEADTDSTYTIQVGLNVRHGEDYPVSPGGGVSMVHGGRGVGAGEKKAFGTLGGMRRLA</sequence>
<evidence type="ECO:0000256" key="2">
    <source>
        <dbReference type="ARBA" id="ARBA00022692"/>
    </source>
</evidence>
<evidence type="ECO:0000259" key="8">
    <source>
        <dbReference type="Pfam" id="PF20684"/>
    </source>
</evidence>
<evidence type="ECO:0000256" key="5">
    <source>
        <dbReference type="ARBA" id="ARBA00038359"/>
    </source>
</evidence>
<evidence type="ECO:0000313" key="10">
    <source>
        <dbReference type="Proteomes" id="UP001375240"/>
    </source>
</evidence>
<reference evidence="9 10" key="1">
    <citation type="submission" date="2019-10" db="EMBL/GenBank/DDBJ databases">
        <authorList>
            <person name="Palmer J.M."/>
        </authorList>
    </citation>
    <scope>NUCLEOTIDE SEQUENCE [LARGE SCALE GENOMIC DNA]</scope>
    <source>
        <strain evidence="9 10">TWF696</strain>
    </source>
</reference>
<dbReference type="PANTHER" id="PTHR33048:SF47">
    <property type="entry name" value="INTEGRAL MEMBRANE PROTEIN-RELATED"/>
    <property type="match status" value="1"/>
</dbReference>
<evidence type="ECO:0000313" key="9">
    <source>
        <dbReference type="EMBL" id="KAK6355474.1"/>
    </source>
</evidence>
<feature type="transmembrane region" description="Helical" evidence="7">
    <location>
        <begin position="235"/>
        <end position="261"/>
    </location>
</feature>
<dbReference type="PANTHER" id="PTHR33048">
    <property type="entry name" value="PTH11-LIKE INTEGRAL MEMBRANE PROTEIN (AFU_ORTHOLOGUE AFUA_5G11245)"/>
    <property type="match status" value="1"/>
</dbReference>
<dbReference type="GO" id="GO:0016020">
    <property type="term" value="C:membrane"/>
    <property type="evidence" value="ECO:0007669"/>
    <property type="project" value="UniProtKB-SubCell"/>
</dbReference>
<dbReference type="InterPro" id="IPR052337">
    <property type="entry name" value="SAT4-like"/>
</dbReference>
<comment type="subcellular location">
    <subcellularLocation>
        <location evidence="1">Membrane</location>
        <topology evidence="1">Multi-pass membrane protein</topology>
    </subcellularLocation>
</comment>
<evidence type="ECO:0000256" key="3">
    <source>
        <dbReference type="ARBA" id="ARBA00022989"/>
    </source>
</evidence>
<keyword evidence="10" id="KW-1185">Reference proteome</keyword>
<accession>A0AAV9V7R1</accession>
<evidence type="ECO:0000256" key="1">
    <source>
        <dbReference type="ARBA" id="ARBA00004141"/>
    </source>
</evidence>
<feature type="domain" description="Rhodopsin" evidence="8">
    <location>
        <begin position="139"/>
        <end position="381"/>
    </location>
</feature>
<proteinExistence type="inferred from homology"/>
<feature type="transmembrane region" description="Helical" evidence="7">
    <location>
        <begin position="198"/>
        <end position="223"/>
    </location>
</feature>
<feature type="transmembrane region" description="Helical" evidence="7">
    <location>
        <begin position="122"/>
        <end position="143"/>
    </location>
</feature>
<dbReference type="Proteomes" id="UP001375240">
    <property type="component" value="Unassembled WGS sequence"/>
</dbReference>
<evidence type="ECO:0000256" key="4">
    <source>
        <dbReference type="ARBA" id="ARBA00023136"/>
    </source>
</evidence>
<evidence type="ECO:0000256" key="7">
    <source>
        <dbReference type="SAM" id="Phobius"/>
    </source>
</evidence>
<keyword evidence="4 7" id="KW-0472">Membrane</keyword>
<comment type="similarity">
    <text evidence="5">Belongs to the SAT4 family.</text>
</comment>
<evidence type="ECO:0000256" key="6">
    <source>
        <dbReference type="SAM" id="MobiDB-lite"/>
    </source>
</evidence>
<dbReference type="InterPro" id="IPR049326">
    <property type="entry name" value="Rhodopsin_dom_fungi"/>
</dbReference>
<protein>
    <recommendedName>
        <fullName evidence="8">Rhodopsin domain-containing protein</fullName>
    </recommendedName>
</protein>
<dbReference type="Pfam" id="PF20684">
    <property type="entry name" value="Fung_rhodopsin"/>
    <property type="match status" value="1"/>
</dbReference>
<organism evidence="9 10">
    <name type="scientific">Orbilia brochopaga</name>
    <dbReference type="NCBI Taxonomy" id="3140254"/>
    <lineage>
        <taxon>Eukaryota</taxon>
        <taxon>Fungi</taxon>
        <taxon>Dikarya</taxon>
        <taxon>Ascomycota</taxon>
        <taxon>Pezizomycotina</taxon>
        <taxon>Orbiliomycetes</taxon>
        <taxon>Orbiliales</taxon>
        <taxon>Orbiliaceae</taxon>
        <taxon>Orbilia</taxon>
    </lineage>
</organism>
<keyword evidence="2 7" id="KW-0812">Transmembrane</keyword>
<feature type="transmembrane region" description="Helical" evidence="7">
    <location>
        <begin position="358"/>
        <end position="381"/>
    </location>
</feature>
<comment type="caution">
    <text evidence="9">The sequence shown here is derived from an EMBL/GenBank/DDBJ whole genome shotgun (WGS) entry which is preliminary data.</text>
</comment>
<feature type="transmembrane region" description="Helical" evidence="7">
    <location>
        <begin position="155"/>
        <end position="178"/>
    </location>
</feature>